<feature type="region of interest" description="Disordered" evidence="1">
    <location>
        <begin position="1"/>
        <end position="31"/>
    </location>
</feature>
<protein>
    <submittedName>
        <fullName evidence="2">Uncharacterized protein</fullName>
    </submittedName>
</protein>
<name>A0A919NYJ9_9ACTN</name>
<evidence type="ECO:0000313" key="3">
    <source>
        <dbReference type="Proteomes" id="UP000623608"/>
    </source>
</evidence>
<organism evidence="2 3">
    <name type="scientific">Paractinoplanes tereljensis</name>
    <dbReference type="NCBI Taxonomy" id="571912"/>
    <lineage>
        <taxon>Bacteria</taxon>
        <taxon>Bacillati</taxon>
        <taxon>Actinomycetota</taxon>
        <taxon>Actinomycetes</taxon>
        <taxon>Micromonosporales</taxon>
        <taxon>Micromonosporaceae</taxon>
        <taxon>Paractinoplanes</taxon>
    </lineage>
</organism>
<comment type="caution">
    <text evidence="2">The sequence shown here is derived from an EMBL/GenBank/DDBJ whole genome shotgun (WGS) entry which is preliminary data.</text>
</comment>
<dbReference type="Proteomes" id="UP000623608">
    <property type="component" value="Unassembled WGS sequence"/>
</dbReference>
<proteinExistence type="predicted"/>
<keyword evidence="3" id="KW-1185">Reference proteome</keyword>
<sequence>MTPSAPGTPGTSNRPPAGTTATAAPTGGGSADFQGIQLVKSGGIAGITETTTIKRDGTWTAGSDKGSDRSGKLSATDLAKITKLAENPQLKAEGARPWPTRITCNDTFTYLLIVNYQMIKYAACPSAGEPPVVTKEIISLVQDVTS</sequence>
<feature type="compositionally biased region" description="Polar residues" evidence="1">
    <location>
        <begin position="1"/>
        <end position="14"/>
    </location>
</feature>
<reference evidence="2" key="1">
    <citation type="submission" date="2021-01" db="EMBL/GenBank/DDBJ databases">
        <title>Whole genome shotgun sequence of Actinoplanes tereljensis NBRC 105297.</title>
        <authorList>
            <person name="Komaki H."/>
            <person name="Tamura T."/>
        </authorList>
    </citation>
    <scope>NUCLEOTIDE SEQUENCE</scope>
    <source>
        <strain evidence="2">NBRC 105297</strain>
    </source>
</reference>
<evidence type="ECO:0000313" key="2">
    <source>
        <dbReference type="EMBL" id="GIF25692.1"/>
    </source>
</evidence>
<feature type="compositionally biased region" description="Low complexity" evidence="1">
    <location>
        <begin position="15"/>
        <end position="25"/>
    </location>
</feature>
<evidence type="ECO:0000256" key="1">
    <source>
        <dbReference type="SAM" id="MobiDB-lite"/>
    </source>
</evidence>
<accession>A0A919NYJ9</accession>
<dbReference type="EMBL" id="BOMY01000053">
    <property type="protein sequence ID" value="GIF25692.1"/>
    <property type="molecule type" value="Genomic_DNA"/>
</dbReference>
<gene>
    <name evidence="2" type="ORF">Ate02nite_84220</name>
</gene>
<dbReference type="AlphaFoldDB" id="A0A919NYJ9"/>